<keyword evidence="7" id="KW-0503">Monooxygenase</keyword>
<dbReference type="InterPro" id="IPR002403">
    <property type="entry name" value="Cyt_P450_E_grp-IV"/>
</dbReference>
<accession>A0A8H4Q7I6</accession>
<dbReference type="GO" id="GO:0005506">
    <property type="term" value="F:iron ion binding"/>
    <property type="evidence" value="ECO:0007669"/>
    <property type="project" value="InterPro"/>
</dbReference>
<comment type="cofactor">
    <cofactor evidence="1 8">
        <name>heme</name>
        <dbReference type="ChEBI" id="CHEBI:30413"/>
    </cofactor>
</comment>
<evidence type="ECO:0000256" key="8">
    <source>
        <dbReference type="PIRSR" id="PIRSR602403-1"/>
    </source>
</evidence>
<feature type="binding site" description="axial binding residue" evidence="8">
    <location>
        <position position="484"/>
    </location>
    <ligand>
        <name>heme</name>
        <dbReference type="ChEBI" id="CHEBI:30413"/>
    </ligand>
    <ligandPart>
        <name>Fe</name>
        <dbReference type="ChEBI" id="CHEBI:18248"/>
    </ligandPart>
</feature>
<evidence type="ECO:0000313" key="11">
    <source>
        <dbReference type="Proteomes" id="UP000562929"/>
    </source>
</evidence>
<comment type="subcellular location">
    <subcellularLocation>
        <location evidence="2">Endoplasmic reticulum membrane</location>
        <topology evidence="2">Single-pass membrane protein</topology>
    </subcellularLocation>
</comment>
<sequence>MELHVRRLVPGGDWAVMLAGFTAALMAVVLALTRSRRTGSRVPWPRPRQVPFGLLHTIRMAVDANGFLAGLRDRYPEGVFSLRLCGRPHHFLHGPRMATSLLNRPVTEAETLSAGLLVSNFGFSEGDRDHHARLAGESRGNFRLLMSEPGLGGLVAAVVGYVGGCASRLVCFDGGEQPEWARMAGAETVACGVVEADLMGLARNFVALTANKALFGSDFVDNMVERGLWESLWNFDEGFLLLGLAARLPSWLSWPKLTRVKTAQRRLLGYARDFVVAMDREVAGSDPGEEWKRLGDVSAFVSARHDTYRSNGLSLAARASSDLALLWAMNANANLLVPWMLLEIYRRPALLAAIRDEIAPCMHRSTDDGVGDVDVEGLLGRCPRLKAAYVETLRVYTGPWTVRRLKEDVVVGEGKKRGFFWEGGFAHVAHEMHHMDPAYFPDPEVWACERHLREEGGEREERGGVRLVADMGTLRPYGGGPAMCKGRAFAVRELLLYAAVVVDLYEMGPVRGGEWPVPETFKVVATRRARGR</sequence>
<dbReference type="Pfam" id="PF00067">
    <property type="entry name" value="p450"/>
    <property type="match status" value="1"/>
</dbReference>
<comment type="similarity">
    <text evidence="3">Belongs to the cytochrome P450 family.</text>
</comment>
<dbReference type="GO" id="GO:0005789">
    <property type="term" value="C:endoplasmic reticulum membrane"/>
    <property type="evidence" value="ECO:0007669"/>
    <property type="project" value="UniProtKB-SubCell"/>
</dbReference>
<evidence type="ECO:0000256" key="1">
    <source>
        <dbReference type="ARBA" id="ARBA00001971"/>
    </source>
</evidence>
<dbReference type="GO" id="GO:0020037">
    <property type="term" value="F:heme binding"/>
    <property type="evidence" value="ECO:0007669"/>
    <property type="project" value="InterPro"/>
</dbReference>
<evidence type="ECO:0000256" key="7">
    <source>
        <dbReference type="ARBA" id="ARBA00023033"/>
    </source>
</evidence>
<evidence type="ECO:0000256" key="6">
    <source>
        <dbReference type="ARBA" id="ARBA00023004"/>
    </source>
</evidence>
<keyword evidence="8" id="KW-0349">Heme</keyword>
<evidence type="ECO:0000256" key="9">
    <source>
        <dbReference type="SAM" id="Phobius"/>
    </source>
</evidence>
<organism evidence="10 11">
    <name type="scientific">Ophiocordyceps camponoti-floridani</name>
    <dbReference type="NCBI Taxonomy" id="2030778"/>
    <lineage>
        <taxon>Eukaryota</taxon>
        <taxon>Fungi</taxon>
        <taxon>Dikarya</taxon>
        <taxon>Ascomycota</taxon>
        <taxon>Pezizomycotina</taxon>
        <taxon>Sordariomycetes</taxon>
        <taxon>Hypocreomycetidae</taxon>
        <taxon>Hypocreales</taxon>
        <taxon>Ophiocordycipitaceae</taxon>
        <taxon>Ophiocordyceps</taxon>
    </lineage>
</organism>
<dbReference type="EMBL" id="JAACLJ010000003">
    <property type="protein sequence ID" value="KAF4589237.1"/>
    <property type="molecule type" value="Genomic_DNA"/>
</dbReference>
<dbReference type="Gene3D" id="1.10.630.10">
    <property type="entry name" value="Cytochrome P450"/>
    <property type="match status" value="1"/>
</dbReference>
<keyword evidence="4" id="KW-0443">Lipid metabolism</keyword>
<evidence type="ECO:0000313" key="10">
    <source>
        <dbReference type="EMBL" id="KAF4589237.1"/>
    </source>
</evidence>
<dbReference type="SUPFAM" id="SSF48264">
    <property type="entry name" value="Cytochrome P450"/>
    <property type="match status" value="1"/>
</dbReference>
<name>A0A8H4Q7I6_9HYPO</name>
<protein>
    <submittedName>
        <fullName evidence="10">Cytochrome P450</fullName>
    </submittedName>
</protein>
<keyword evidence="11" id="KW-1185">Reference proteome</keyword>
<feature type="transmembrane region" description="Helical" evidence="9">
    <location>
        <begin position="14"/>
        <end position="32"/>
    </location>
</feature>
<keyword evidence="6 8" id="KW-0408">Iron</keyword>
<evidence type="ECO:0000256" key="4">
    <source>
        <dbReference type="ARBA" id="ARBA00022516"/>
    </source>
</evidence>
<evidence type="ECO:0000256" key="2">
    <source>
        <dbReference type="ARBA" id="ARBA00004389"/>
    </source>
</evidence>
<dbReference type="PANTHER" id="PTHR24306">
    <property type="match status" value="1"/>
</dbReference>
<dbReference type="AlphaFoldDB" id="A0A8H4Q7I6"/>
<keyword evidence="4" id="KW-0444">Lipid biosynthesis</keyword>
<dbReference type="InterPro" id="IPR001128">
    <property type="entry name" value="Cyt_P450"/>
</dbReference>
<evidence type="ECO:0000256" key="5">
    <source>
        <dbReference type="ARBA" id="ARBA00022723"/>
    </source>
</evidence>
<dbReference type="GO" id="GO:0016705">
    <property type="term" value="F:oxidoreductase activity, acting on paired donors, with incorporation or reduction of molecular oxygen"/>
    <property type="evidence" value="ECO:0007669"/>
    <property type="project" value="InterPro"/>
</dbReference>
<keyword evidence="9" id="KW-0812">Transmembrane</keyword>
<gene>
    <name evidence="10" type="ORF">GQ602_003126</name>
</gene>
<keyword evidence="9" id="KW-1133">Transmembrane helix</keyword>
<keyword evidence="9" id="KW-0472">Membrane</keyword>
<dbReference type="OrthoDB" id="3366823at2759"/>
<dbReference type="PANTHER" id="PTHR24306:SF7">
    <property type="entry name" value="AHBB"/>
    <property type="match status" value="1"/>
</dbReference>
<comment type="caution">
    <text evidence="10">The sequence shown here is derived from an EMBL/GenBank/DDBJ whole genome shotgun (WGS) entry which is preliminary data.</text>
</comment>
<evidence type="ECO:0000256" key="3">
    <source>
        <dbReference type="ARBA" id="ARBA00010617"/>
    </source>
</evidence>
<reference evidence="10 11" key="1">
    <citation type="journal article" date="2020" name="G3 (Bethesda)">
        <title>Genetic Underpinnings of Host Manipulation by Ophiocordyceps as Revealed by Comparative Transcriptomics.</title>
        <authorList>
            <person name="Will I."/>
            <person name="Das B."/>
            <person name="Trinh T."/>
            <person name="Brachmann A."/>
            <person name="Ohm R.A."/>
            <person name="de Bekker C."/>
        </authorList>
    </citation>
    <scope>NUCLEOTIDE SEQUENCE [LARGE SCALE GENOMIC DNA]</scope>
    <source>
        <strain evidence="10 11">EC05</strain>
    </source>
</reference>
<dbReference type="GO" id="GO:0004497">
    <property type="term" value="F:monooxygenase activity"/>
    <property type="evidence" value="ECO:0007669"/>
    <property type="project" value="UniProtKB-KW"/>
</dbReference>
<proteinExistence type="inferred from homology"/>
<keyword evidence="5 8" id="KW-0479">Metal-binding</keyword>
<keyword evidence="7" id="KW-0560">Oxidoreductase</keyword>
<dbReference type="InterPro" id="IPR036396">
    <property type="entry name" value="Cyt_P450_sf"/>
</dbReference>
<dbReference type="PRINTS" id="PR00465">
    <property type="entry name" value="EP450IV"/>
</dbReference>
<dbReference type="Proteomes" id="UP000562929">
    <property type="component" value="Unassembled WGS sequence"/>
</dbReference>